<dbReference type="VEuPathDB" id="VectorBase:GAUT012815"/>
<dbReference type="STRING" id="7395.A0A1A9UR93"/>
<sequence length="104" mass="12036">MPARAMQCVYSDSNHLSAYNKDYPAIPYSYFDFHAPCSVNNYNDAREVRNCEPVGLKDLDQSKASVQQHLVDFMNKLLRFCVAEFRVDAAKHRWPSDLKTNFNV</sequence>
<keyword evidence="4" id="KW-1185">Reference proteome</keyword>
<accession>A0A1A9UR93</accession>
<dbReference type="SUPFAM" id="SSF51445">
    <property type="entry name" value="(Trans)glycosidases"/>
    <property type="match status" value="1"/>
</dbReference>
<dbReference type="EnsemblMetazoa" id="GAUT012815-RA">
    <property type="protein sequence ID" value="GAUT012815-PA"/>
    <property type="gene ID" value="GAUT012815"/>
</dbReference>
<dbReference type="PANTHER" id="PTHR43447">
    <property type="entry name" value="ALPHA-AMYLASE"/>
    <property type="match status" value="1"/>
</dbReference>
<evidence type="ECO:0000313" key="3">
    <source>
        <dbReference type="EnsemblMetazoa" id="GAUT012815-PA"/>
    </source>
</evidence>
<evidence type="ECO:0000313" key="4">
    <source>
        <dbReference type="Proteomes" id="UP000078200"/>
    </source>
</evidence>
<dbReference type="Proteomes" id="UP000078200">
    <property type="component" value="Unassembled WGS sequence"/>
</dbReference>
<protein>
    <submittedName>
        <fullName evidence="3">Uncharacterized protein</fullName>
    </submittedName>
</protein>
<dbReference type="Gene3D" id="3.20.20.80">
    <property type="entry name" value="Glycosidases"/>
    <property type="match status" value="1"/>
</dbReference>
<keyword evidence="2" id="KW-0732">Signal</keyword>
<dbReference type="AlphaFoldDB" id="A0A1A9UR93"/>
<evidence type="ECO:0000256" key="1">
    <source>
        <dbReference type="ARBA" id="ARBA00008061"/>
    </source>
</evidence>
<name>A0A1A9UR93_GLOAU</name>
<dbReference type="InterPro" id="IPR017853">
    <property type="entry name" value="GH"/>
</dbReference>
<reference evidence="3" key="1">
    <citation type="submission" date="2020-05" db="UniProtKB">
        <authorList>
            <consortium name="EnsemblMetazoa"/>
        </authorList>
    </citation>
    <scope>IDENTIFICATION</scope>
    <source>
        <strain evidence="3">TTRI</strain>
    </source>
</reference>
<comment type="similarity">
    <text evidence="1">Belongs to the glycosyl hydrolase 13 family.</text>
</comment>
<proteinExistence type="inferred from homology"/>
<evidence type="ECO:0000256" key="2">
    <source>
        <dbReference type="ARBA" id="ARBA00022729"/>
    </source>
</evidence>
<organism evidence="3 4">
    <name type="scientific">Glossina austeni</name>
    <name type="common">Savannah tsetse fly</name>
    <dbReference type="NCBI Taxonomy" id="7395"/>
    <lineage>
        <taxon>Eukaryota</taxon>
        <taxon>Metazoa</taxon>
        <taxon>Ecdysozoa</taxon>
        <taxon>Arthropoda</taxon>
        <taxon>Hexapoda</taxon>
        <taxon>Insecta</taxon>
        <taxon>Pterygota</taxon>
        <taxon>Neoptera</taxon>
        <taxon>Endopterygota</taxon>
        <taxon>Diptera</taxon>
        <taxon>Brachycera</taxon>
        <taxon>Muscomorpha</taxon>
        <taxon>Hippoboscoidea</taxon>
        <taxon>Glossinidae</taxon>
        <taxon>Glossina</taxon>
    </lineage>
</organism>